<dbReference type="EMBL" id="CP047363">
    <property type="protein sequence ID" value="QIH77389.1"/>
    <property type="molecule type" value="Genomic_DNA"/>
</dbReference>
<evidence type="ECO:0000256" key="2">
    <source>
        <dbReference type="ARBA" id="ARBA00011322"/>
    </source>
</evidence>
<dbReference type="RefSeq" id="WP_164952932.1">
    <property type="nucleotide sequence ID" value="NZ_CP047363.1"/>
</dbReference>
<dbReference type="EMBL" id="MN728681">
    <property type="protein sequence ID" value="QHW12302.1"/>
    <property type="molecule type" value="Genomic_DNA"/>
</dbReference>
<comment type="subunit">
    <text evidence="2">Heterodimer of SbcC and SbcD.</text>
</comment>
<sequence length="714" mass="83762">MSQINNEIIKWIKDQPYWMKMIADSCLKNTDIDDVLLDEIYMKFKIENKLMSGSIDNEDIKFISKVEKEDNNRIKWDSVSEVQGVNALHSKSKLIIGKQLTLIYGENGSGKSSYTRLFNNVFVSRGDTKITKNIYDNDNTELSATFKFYDEKNNEIRIKYPGDNKNSIFDYVYVFDTTSAMKDVTKENEISFVPLELNFFDSFLHYYIKIKQKLDQEINEKNIEFDFIKLFNNDNNVKSAVKNINENTDFNQLIIMANTSFLEDKFKTLSDRKKDIQSMDISGKIKFYSRIKIDLENLKNELKDQMIILDKLQLIKKMIDDINHLNKLSKTSGVDIFQEYQISKIESEEWKNFIIAAKEYYDSLNKNLETCIFCGQIIEDNDLIEKYWTFLDSTAEMNLSVAKSKLNTVRNEIEKNNNVILTKKSVLEEWLQEYYAEAYNKIRNTEELIKNLKNVLIVNIENLSWDLNMNDYELEDNDNFINNIINELDVKISKLKTNNFEDELIEINKFIDEYNDRLQLKKILYNIDIYIKNLKWKSKAKSINLSTRSITNFQNKLFSDFVSKKYISNFDEECNKLDANFSAEILQRGKTGATLSKLSIKGNRPVDILSEGEQRSIAIANFLAETNTFEKNFCVIFDDPVSSLDHKRRDIIAKRLVEESKNRQVVILTHDITFFTSLIDYSEKENIECDILDLCQEIGHSEFIILPHFVRWPV</sequence>
<name>A0A6G5ZYC1_9STAP</name>
<feature type="coiled-coil region" evidence="4">
    <location>
        <begin position="285"/>
        <end position="315"/>
    </location>
</feature>
<evidence type="ECO:0000313" key="7">
    <source>
        <dbReference type="EMBL" id="QIH77389.1"/>
    </source>
</evidence>
<accession>A0A6G5ZYC1</accession>
<keyword evidence="4" id="KW-0175">Coiled coil</keyword>
<dbReference type="CDD" id="cd00267">
    <property type="entry name" value="ABC_ATPase"/>
    <property type="match status" value="1"/>
</dbReference>
<evidence type="ECO:0000313" key="6">
    <source>
        <dbReference type="EMBL" id="QHW12302.1"/>
    </source>
</evidence>
<reference evidence="6" key="1">
    <citation type="journal article" date="2020" name="Antimicrob. Agents Chemother.">
        <title>The novel macrolide resistance genes mef(D), msr(F) and msr(H) are present on resistance islands in Macrococcus canis, Macrococcus caseolyticus and Staphylococcus aureus.</title>
        <authorList>
            <person name="Schwendener S."/>
            <person name="Dona V."/>
            <person name="Perreten V."/>
        </authorList>
    </citation>
    <scope>NUCLEOTIDE SEQUENCE</scope>
    <source>
        <strain evidence="6">Epi0076A</strain>
    </source>
</reference>
<dbReference type="AlphaFoldDB" id="A0A6G5ZYC1"/>
<dbReference type="PANTHER" id="PTHR32114:SF2">
    <property type="entry name" value="ABC TRANSPORTER ABCH.3"/>
    <property type="match status" value="1"/>
</dbReference>
<comment type="similarity">
    <text evidence="1">Belongs to the SMC family. SbcC subfamily.</text>
</comment>
<dbReference type="Pfam" id="PF13166">
    <property type="entry name" value="AAA_13"/>
    <property type="match status" value="1"/>
</dbReference>
<dbReference type="InterPro" id="IPR026866">
    <property type="entry name" value="CR006_AAA"/>
</dbReference>
<evidence type="ECO:0000256" key="4">
    <source>
        <dbReference type="SAM" id="Coils"/>
    </source>
</evidence>
<dbReference type="InterPro" id="IPR027417">
    <property type="entry name" value="P-loop_NTPase"/>
</dbReference>
<dbReference type="Gene3D" id="3.40.50.300">
    <property type="entry name" value="P-loop containing nucleotide triphosphate hydrolases"/>
    <property type="match status" value="2"/>
</dbReference>
<dbReference type="Proteomes" id="UP000501122">
    <property type="component" value="Chromosome"/>
</dbReference>
<evidence type="ECO:0000256" key="3">
    <source>
        <dbReference type="ARBA" id="ARBA00013368"/>
    </source>
</evidence>
<evidence type="ECO:0000256" key="1">
    <source>
        <dbReference type="ARBA" id="ARBA00006930"/>
    </source>
</evidence>
<protein>
    <recommendedName>
        <fullName evidence="3">Nuclease SbcCD subunit C</fullName>
    </recommendedName>
</protein>
<organism evidence="6">
    <name type="scientific">Macrococcoides canis</name>
    <dbReference type="NCBI Taxonomy" id="1855823"/>
    <lineage>
        <taxon>Bacteria</taxon>
        <taxon>Bacillati</taxon>
        <taxon>Bacillota</taxon>
        <taxon>Bacilli</taxon>
        <taxon>Bacillales</taxon>
        <taxon>Staphylococcaceae</taxon>
        <taxon>Macrococcoides</taxon>
    </lineage>
</organism>
<feature type="domain" description="Protein CR006 P-loop" evidence="5">
    <location>
        <begin position="101"/>
        <end position="678"/>
    </location>
</feature>
<proteinExistence type="inferred from homology"/>
<dbReference type="SUPFAM" id="SSF52540">
    <property type="entry name" value="P-loop containing nucleoside triphosphate hydrolases"/>
    <property type="match status" value="1"/>
</dbReference>
<evidence type="ECO:0000259" key="5">
    <source>
        <dbReference type="Pfam" id="PF13166"/>
    </source>
</evidence>
<dbReference type="PANTHER" id="PTHR32114">
    <property type="entry name" value="ABC TRANSPORTER ABCH.3"/>
    <property type="match status" value="1"/>
</dbReference>
<gene>
    <name evidence="6" type="ORF">0076A_00015</name>
    <name evidence="7" type="ORF">GTN30_01725</name>
</gene>